<gene>
    <name evidence="1" type="ORF">X474_18300</name>
</gene>
<dbReference type="Proteomes" id="UP000032233">
    <property type="component" value="Unassembled WGS sequence"/>
</dbReference>
<organism evidence="1 2">
    <name type="scientific">Dethiosulfatarculus sandiegensis</name>
    <dbReference type="NCBI Taxonomy" id="1429043"/>
    <lineage>
        <taxon>Bacteria</taxon>
        <taxon>Pseudomonadati</taxon>
        <taxon>Thermodesulfobacteriota</taxon>
        <taxon>Desulfarculia</taxon>
        <taxon>Desulfarculales</taxon>
        <taxon>Desulfarculaceae</taxon>
        <taxon>Dethiosulfatarculus</taxon>
    </lineage>
</organism>
<proteinExistence type="predicted"/>
<sequence length="59" mass="6875">MELSRPVVVCNQSEAFYIPDTRKAMAETIYFLKKDHSKKEKNIYFLAGGERKIDLHVSK</sequence>
<dbReference type="RefSeq" id="WP_044350450.1">
    <property type="nucleotide sequence ID" value="NZ_AZAC01000029.1"/>
</dbReference>
<evidence type="ECO:0000313" key="2">
    <source>
        <dbReference type="Proteomes" id="UP000032233"/>
    </source>
</evidence>
<reference evidence="1 2" key="1">
    <citation type="submission" date="2013-11" db="EMBL/GenBank/DDBJ databases">
        <title>Metagenomic analysis of a methanogenic consortium involved in long chain n-alkane degradation.</title>
        <authorList>
            <person name="Davidova I.A."/>
            <person name="Callaghan A.V."/>
            <person name="Wawrik B."/>
            <person name="Pruitt S."/>
            <person name="Marks C."/>
            <person name="Duncan K.E."/>
            <person name="Suflita J.M."/>
        </authorList>
    </citation>
    <scope>NUCLEOTIDE SEQUENCE [LARGE SCALE GENOMIC DNA]</scope>
    <source>
        <strain evidence="1 2">SPR</strain>
    </source>
</reference>
<keyword evidence="2" id="KW-1185">Reference proteome</keyword>
<dbReference type="EMBL" id="AZAC01000029">
    <property type="protein sequence ID" value="KIX12556.1"/>
    <property type="molecule type" value="Genomic_DNA"/>
</dbReference>
<evidence type="ECO:0000313" key="1">
    <source>
        <dbReference type="EMBL" id="KIX12556.1"/>
    </source>
</evidence>
<comment type="caution">
    <text evidence="1">The sequence shown here is derived from an EMBL/GenBank/DDBJ whole genome shotgun (WGS) entry which is preliminary data.</text>
</comment>
<name>A0A0D2JA40_9BACT</name>
<accession>A0A0D2JA40</accession>
<dbReference type="InParanoid" id="A0A0D2JA40"/>
<protein>
    <submittedName>
        <fullName evidence="1">Uncharacterized protein</fullName>
    </submittedName>
</protein>
<dbReference type="AlphaFoldDB" id="A0A0D2JA40"/>